<comment type="subcellular location">
    <subcellularLocation>
        <location evidence="1">Nucleus</location>
        <location evidence="1">Nucleoplasm</location>
    </subcellularLocation>
</comment>
<dbReference type="InterPro" id="IPR001878">
    <property type="entry name" value="Znf_CCHC"/>
</dbReference>
<keyword evidence="3" id="KW-0479">Metal-binding</keyword>
<feature type="region of interest" description="Disordered" evidence="8">
    <location>
        <begin position="12"/>
        <end position="79"/>
    </location>
</feature>
<comment type="similarity">
    <text evidence="2">Belongs to the ZCCHC8 family.</text>
</comment>
<evidence type="ECO:0000256" key="7">
    <source>
        <dbReference type="PROSITE-ProRule" id="PRU00047"/>
    </source>
</evidence>
<accession>A0A8J4EYK9</accession>
<evidence type="ECO:0000256" key="2">
    <source>
        <dbReference type="ARBA" id="ARBA00007497"/>
    </source>
</evidence>
<feature type="domain" description="CCHC-type" evidence="9">
    <location>
        <begin position="243"/>
        <end position="257"/>
    </location>
</feature>
<reference evidence="10" key="1">
    <citation type="journal article" date="2021" name="Proc. Natl. Acad. Sci. U.S.A.">
        <title>Three genomes in the algal genus Volvox reveal the fate of a haploid sex-determining region after a transition to homothallism.</title>
        <authorList>
            <person name="Yamamoto K."/>
            <person name="Hamaji T."/>
            <person name="Kawai-Toyooka H."/>
            <person name="Matsuzaki R."/>
            <person name="Takahashi F."/>
            <person name="Nishimura Y."/>
            <person name="Kawachi M."/>
            <person name="Noguchi H."/>
            <person name="Minakuchi Y."/>
            <person name="Umen J.G."/>
            <person name="Toyoda A."/>
            <person name="Nozaki H."/>
        </authorList>
    </citation>
    <scope>NUCLEOTIDE SEQUENCE</scope>
    <source>
        <strain evidence="10">NIES-3780</strain>
    </source>
</reference>
<dbReference type="SMART" id="SM00581">
    <property type="entry name" value="PSP"/>
    <property type="match status" value="1"/>
</dbReference>
<comment type="caution">
    <text evidence="10">The sequence shown here is derived from an EMBL/GenBank/DDBJ whole genome shotgun (WGS) entry which is preliminary data.</text>
</comment>
<dbReference type="GO" id="GO:0008270">
    <property type="term" value="F:zinc ion binding"/>
    <property type="evidence" value="ECO:0007669"/>
    <property type="project" value="UniProtKB-KW"/>
</dbReference>
<dbReference type="GO" id="GO:0005654">
    <property type="term" value="C:nucleoplasm"/>
    <property type="evidence" value="ECO:0007669"/>
    <property type="project" value="UniProtKB-SubCell"/>
</dbReference>
<feature type="compositionally biased region" description="Polar residues" evidence="8">
    <location>
        <begin position="807"/>
        <end position="817"/>
    </location>
</feature>
<keyword evidence="5" id="KW-0862">Zinc</keyword>
<gene>
    <name evidence="10" type="ORF">Vafri_9055</name>
</gene>
<evidence type="ECO:0000256" key="3">
    <source>
        <dbReference type="ARBA" id="ARBA00022723"/>
    </source>
</evidence>
<dbReference type="InterPro" id="IPR052115">
    <property type="entry name" value="NEXT_complex_subunit_ZCCHC8"/>
</dbReference>
<dbReference type="InterPro" id="IPR006568">
    <property type="entry name" value="PSP_pro-rich"/>
</dbReference>
<feature type="region of interest" description="Disordered" evidence="8">
    <location>
        <begin position="113"/>
        <end position="133"/>
    </location>
</feature>
<dbReference type="PROSITE" id="PS50158">
    <property type="entry name" value="ZF_CCHC"/>
    <property type="match status" value="1"/>
</dbReference>
<dbReference type="AlphaFoldDB" id="A0A8J4EYK9"/>
<organism evidence="10 11">
    <name type="scientific">Volvox africanus</name>
    <dbReference type="NCBI Taxonomy" id="51714"/>
    <lineage>
        <taxon>Eukaryota</taxon>
        <taxon>Viridiplantae</taxon>
        <taxon>Chlorophyta</taxon>
        <taxon>core chlorophytes</taxon>
        <taxon>Chlorophyceae</taxon>
        <taxon>CS clade</taxon>
        <taxon>Chlamydomonadales</taxon>
        <taxon>Volvocaceae</taxon>
        <taxon>Volvox</taxon>
    </lineage>
</organism>
<dbReference type="GO" id="GO:0071013">
    <property type="term" value="C:catalytic step 2 spliceosome"/>
    <property type="evidence" value="ECO:0007669"/>
    <property type="project" value="TreeGrafter"/>
</dbReference>
<feature type="region of interest" description="Disordered" evidence="8">
    <location>
        <begin position="782"/>
        <end position="817"/>
    </location>
</feature>
<proteinExistence type="inferred from homology"/>
<dbReference type="PANTHER" id="PTHR13316:SF0">
    <property type="entry name" value="ZINC FINGER CCHC DOMAIN-CONTAINING PROTEIN 8"/>
    <property type="match status" value="1"/>
</dbReference>
<keyword evidence="6" id="KW-0539">Nucleus</keyword>
<evidence type="ECO:0000256" key="8">
    <source>
        <dbReference type="SAM" id="MobiDB-lite"/>
    </source>
</evidence>
<keyword evidence="4 7" id="KW-0863">Zinc-finger</keyword>
<evidence type="ECO:0000256" key="5">
    <source>
        <dbReference type="ARBA" id="ARBA00022833"/>
    </source>
</evidence>
<dbReference type="PANTHER" id="PTHR13316">
    <property type="entry name" value="ZINC FINGER, CCHC DOMAIN CONTAINING 8"/>
    <property type="match status" value="1"/>
</dbReference>
<name>A0A8J4EYK9_9CHLO</name>
<sequence>MNRLWAHEVAVPRSGQGNAATVSDDSDPVPGGVDPWQSGSGIEACEAGGIGVGAVEKDASSGESGGSARKEERDSTPGCGIISGVNAGDNHGGGREHVREDGDAASIGCAQSDGDTARGGNDGHGVTLDSDTTMQRSPLNFEDAIAFNLAYEKENNTPPYNRLPVLPLRLGSGLAASALPCGPLTHSSAGWQLLGAVSTAAMNHGWRPGPGDGKVHLRPLKRQRMDNDGGNTLGQNFAFVLDRCWNCGSYGHHLQGCIHPRNHAVVEACRRESSQLAQRTVRQAAAAQQRGPRKASYRRYFSMATAEEEREATAASCAGLGAVPACYSNCGELKRAPRDIRPGSLSTTLALALNLSCPSDPPPWLIGMAVHGIPPAYCRGPYIPDTTPPLALALGPPSAEPSDTAAWEGTCSEALCGVPVTAATIAAAAESCGQDGNDGCGAVIAQAIELLDGNPGRAAGDSAEGLPPKAMDLECPKGSTYPDTRHISVLEKWVVKQADITAAGKGSSGARMGCCKGDDGNGPVVVLGSIAALPGSFPDSEGLEGTSSSRAFAVEQQARSGLGTAAVAVAGTVAVESAPGFRGGEGACEESGPAMEEAALKGRCRDCSDSLASGTEVLILPDGMEPATLLHAAVGVEEMDPELDVDMDVDTDVHTVSLDIAAARAVAAGSTGSEADADADAEMALLLQPLLPDAPRHVLFAGLNTSIGQGACREHWQRALMSARQVMACVAAVGGCRRRHEGPQLSTWAAKVTGSGQGPSGAAVDAAPEQVEAVKVAAQAKAMDVPQTEEQPQPQTQQGWQRESFPQVRQSQPQWQSSMLTQEGFQQPAWFHQQKQQLAENHFRMQQHIMMLQQQQQQQHIWPATAFPMFFGGPTFQGLC</sequence>
<evidence type="ECO:0000256" key="6">
    <source>
        <dbReference type="ARBA" id="ARBA00023242"/>
    </source>
</evidence>
<dbReference type="Proteomes" id="UP000747399">
    <property type="component" value="Unassembled WGS sequence"/>
</dbReference>
<feature type="compositionally biased region" description="Low complexity" evidence="8">
    <location>
        <begin position="782"/>
        <end position="798"/>
    </location>
</feature>
<evidence type="ECO:0000313" key="10">
    <source>
        <dbReference type="EMBL" id="GIL53454.1"/>
    </source>
</evidence>
<evidence type="ECO:0000256" key="1">
    <source>
        <dbReference type="ARBA" id="ARBA00004642"/>
    </source>
</evidence>
<evidence type="ECO:0000256" key="4">
    <source>
        <dbReference type="ARBA" id="ARBA00022771"/>
    </source>
</evidence>
<dbReference type="GO" id="GO:0003723">
    <property type="term" value="F:RNA binding"/>
    <property type="evidence" value="ECO:0007669"/>
    <property type="project" value="TreeGrafter"/>
</dbReference>
<keyword evidence="11" id="KW-1185">Reference proteome</keyword>
<dbReference type="EMBL" id="BNCO01000015">
    <property type="protein sequence ID" value="GIL53454.1"/>
    <property type="molecule type" value="Genomic_DNA"/>
</dbReference>
<evidence type="ECO:0000259" key="9">
    <source>
        <dbReference type="PROSITE" id="PS50158"/>
    </source>
</evidence>
<protein>
    <recommendedName>
        <fullName evidence="9">CCHC-type domain-containing protein</fullName>
    </recommendedName>
</protein>
<dbReference type="Pfam" id="PF04046">
    <property type="entry name" value="PSP"/>
    <property type="match status" value="1"/>
</dbReference>
<evidence type="ECO:0000313" key="11">
    <source>
        <dbReference type="Proteomes" id="UP000747399"/>
    </source>
</evidence>